<name>A0ABW4V987_9MICO</name>
<keyword evidence="5" id="KW-0902">Two-component regulatory system</keyword>
<dbReference type="InterPro" id="IPR004358">
    <property type="entry name" value="Sig_transdc_His_kin-like_C"/>
</dbReference>
<accession>A0ABW4V987</accession>
<proteinExistence type="predicted"/>
<comment type="catalytic activity">
    <reaction evidence="1">
        <text>ATP + protein L-histidine = ADP + protein N-phospho-L-histidine.</text>
        <dbReference type="EC" id="2.7.13.3"/>
    </reaction>
</comment>
<dbReference type="GO" id="GO:0016301">
    <property type="term" value="F:kinase activity"/>
    <property type="evidence" value="ECO:0007669"/>
    <property type="project" value="UniProtKB-KW"/>
</dbReference>
<dbReference type="PROSITE" id="PS50109">
    <property type="entry name" value="HIS_KIN"/>
    <property type="match status" value="1"/>
</dbReference>
<dbReference type="InterPro" id="IPR036890">
    <property type="entry name" value="HATPase_C_sf"/>
</dbReference>
<keyword evidence="8" id="KW-1185">Reference proteome</keyword>
<reference evidence="8" key="1">
    <citation type="journal article" date="2019" name="Int. J. Syst. Evol. Microbiol.">
        <title>The Global Catalogue of Microorganisms (GCM) 10K type strain sequencing project: providing services to taxonomists for standard genome sequencing and annotation.</title>
        <authorList>
            <consortium name="The Broad Institute Genomics Platform"/>
            <consortium name="The Broad Institute Genome Sequencing Center for Infectious Disease"/>
            <person name="Wu L."/>
            <person name="Ma J."/>
        </authorList>
    </citation>
    <scope>NUCLEOTIDE SEQUENCE [LARGE SCALE GENOMIC DNA]</scope>
    <source>
        <strain evidence="8">CCM 7043</strain>
    </source>
</reference>
<dbReference type="CDD" id="cd00075">
    <property type="entry name" value="HATPase"/>
    <property type="match status" value="1"/>
</dbReference>
<keyword evidence="4 7" id="KW-0418">Kinase</keyword>
<dbReference type="SMART" id="SM00387">
    <property type="entry name" value="HATPase_c"/>
    <property type="match status" value="1"/>
</dbReference>
<dbReference type="InterPro" id="IPR005467">
    <property type="entry name" value="His_kinase_dom"/>
</dbReference>
<sequence length="92" mass="9350">MRVGAARADGGGLRLTVADTGDGIDPAHLPHVFERFYRVDTARDRQRGGSGIGLAIAKALVEAHGGTISADSDGAGRGATFVVVLPERGPAA</sequence>
<evidence type="ECO:0000313" key="7">
    <source>
        <dbReference type="EMBL" id="MFD2027306.1"/>
    </source>
</evidence>
<dbReference type="EC" id="2.7.13.3" evidence="2"/>
<evidence type="ECO:0000256" key="3">
    <source>
        <dbReference type="ARBA" id="ARBA00022553"/>
    </source>
</evidence>
<evidence type="ECO:0000256" key="4">
    <source>
        <dbReference type="ARBA" id="ARBA00022777"/>
    </source>
</evidence>
<dbReference type="PANTHER" id="PTHR43547">
    <property type="entry name" value="TWO-COMPONENT HISTIDINE KINASE"/>
    <property type="match status" value="1"/>
</dbReference>
<evidence type="ECO:0000256" key="2">
    <source>
        <dbReference type="ARBA" id="ARBA00012438"/>
    </source>
</evidence>
<dbReference type="PRINTS" id="PR00344">
    <property type="entry name" value="BCTRLSENSOR"/>
</dbReference>
<dbReference type="InterPro" id="IPR003594">
    <property type="entry name" value="HATPase_dom"/>
</dbReference>
<comment type="caution">
    <text evidence="7">The sequence shown here is derived from an EMBL/GenBank/DDBJ whole genome shotgun (WGS) entry which is preliminary data.</text>
</comment>
<organism evidence="7 8">
    <name type="scientific">Promicromonospora aerolata</name>
    <dbReference type="NCBI Taxonomy" id="195749"/>
    <lineage>
        <taxon>Bacteria</taxon>
        <taxon>Bacillati</taxon>
        <taxon>Actinomycetota</taxon>
        <taxon>Actinomycetes</taxon>
        <taxon>Micrococcales</taxon>
        <taxon>Promicromonosporaceae</taxon>
        <taxon>Promicromonospora</taxon>
    </lineage>
</organism>
<gene>
    <name evidence="7" type="ORF">ACFSL2_17475</name>
</gene>
<dbReference type="PANTHER" id="PTHR43547:SF2">
    <property type="entry name" value="HYBRID SIGNAL TRANSDUCTION HISTIDINE KINASE C"/>
    <property type="match status" value="1"/>
</dbReference>
<evidence type="ECO:0000256" key="5">
    <source>
        <dbReference type="ARBA" id="ARBA00023012"/>
    </source>
</evidence>
<dbReference type="Proteomes" id="UP001597338">
    <property type="component" value="Unassembled WGS sequence"/>
</dbReference>
<evidence type="ECO:0000256" key="1">
    <source>
        <dbReference type="ARBA" id="ARBA00000085"/>
    </source>
</evidence>
<dbReference type="SUPFAM" id="SSF55874">
    <property type="entry name" value="ATPase domain of HSP90 chaperone/DNA topoisomerase II/histidine kinase"/>
    <property type="match status" value="1"/>
</dbReference>
<dbReference type="Pfam" id="PF02518">
    <property type="entry name" value="HATPase_c"/>
    <property type="match status" value="1"/>
</dbReference>
<evidence type="ECO:0000313" key="8">
    <source>
        <dbReference type="Proteomes" id="UP001597338"/>
    </source>
</evidence>
<evidence type="ECO:0000259" key="6">
    <source>
        <dbReference type="PROSITE" id="PS50109"/>
    </source>
</evidence>
<dbReference type="Gene3D" id="3.30.565.10">
    <property type="entry name" value="Histidine kinase-like ATPase, C-terminal domain"/>
    <property type="match status" value="1"/>
</dbReference>
<dbReference type="RefSeq" id="WP_377199056.1">
    <property type="nucleotide sequence ID" value="NZ_JBHUHF010000001.1"/>
</dbReference>
<protein>
    <recommendedName>
        <fullName evidence="2">histidine kinase</fullName>
        <ecNumber evidence="2">2.7.13.3</ecNumber>
    </recommendedName>
</protein>
<feature type="domain" description="Histidine kinase" evidence="6">
    <location>
        <begin position="1"/>
        <end position="89"/>
    </location>
</feature>
<dbReference type="EMBL" id="JBHUHF010000001">
    <property type="protein sequence ID" value="MFD2027306.1"/>
    <property type="molecule type" value="Genomic_DNA"/>
</dbReference>
<keyword evidence="3" id="KW-0597">Phosphoprotein</keyword>
<keyword evidence="4 7" id="KW-0808">Transferase</keyword>